<dbReference type="SMART" id="SM00530">
    <property type="entry name" value="HTH_XRE"/>
    <property type="match status" value="1"/>
</dbReference>
<dbReference type="SUPFAM" id="SSF47413">
    <property type="entry name" value="lambda repressor-like DNA-binding domains"/>
    <property type="match status" value="1"/>
</dbReference>
<dbReference type="InterPro" id="IPR010982">
    <property type="entry name" value="Lambda_DNA-bd_dom_sf"/>
</dbReference>
<name>A0ABW1R532_9LACO</name>
<evidence type="ECO:0000259" key="1">
    <source>
        <dbReference type="PROSITE" id="PS50943"/>
    </source>
</evidence>
<proteinExistence type="predicted"/>
<dbReference type="PROSITE" id="PS50943">
    <property type="entry name" value="HTH_CROC1"/>
    <property type="match status" value="1"/>
</dbReference>
<feature type="domain" description="HTH cro/C1-type" evidence="1">
    <location>
        <begin position="10"/>
        <end position="64"/>
    </location>
</feature>
<dbReference type="Gene3D" id="1.10.260.40">
    <property type="entry name" value="lambda repressor-like DNA-binding domains"/>
    <property type="match status" value="1"/>
</dbReference>
<dbReference type="EMBL" id="JBHSSD010000035">
    <property type="protein sequence ID" value="MFC6164555.1"/>
    <property type="molecule type" value="Genomic_DNA"/>
</dbReference>
<protein>
    <submittedName>
        <fullName evidence="2">Helix-turn-helix domain-containing protein</fullName>
    </submittedName>
</protein>
<sequence>MNNQTTIANIQAWLLAHERSQKWLAEKLVITPALISQILNGKRKLQTQQLIKISKITGVPLAELTASPQVKAEHQPQYELRGHFSKPKAQHDFEQLLWDIERYVDLKESIHD</sequence>
<dbReference type="RefSeq" id="WP_137639403.1">
    <property type="nucleotide sequence ID" value="NZ_BJDK01000005.1"/>
</dbReference>
<evidence type="ECO:0000313" key="3">
    <source>
        <dbReference type="Proteomes" id="UP001596253"/>
    </source>
</evidence>
<accession>A0ABW1R532</accession>
<comment type="caution">
    <text evidence="2">The sequence shown here is derived from an EMBL/GenBank/DDBJ whole genome shotgun (WGS) entry which is preliminary data.</text>
</comment>
<organism evidence="2 3">
    <name type="scientific">Lactiplantibacillus dongliensis</name>
    <dbReference type="NCBI Taxonomy" id="2559919"/>
    <lineage>
        <taxon>Bacteria</taxon>
        <taxon>Bacillati</taxon>
        <taxon>Bacillota</taxon>
        <taxon>Bacilli</taxon>
        <taxon>Lactobacillales</taxon>
        <taxon>Lactobacillaceae</taxon>
        <taxon>Lactiplantibacillus</taxon>
    </lineage>
</organism>
<reference evidence="3" key="1">
    <citation type="journal article" date="2019" name="Int. J. Syst. Evol. Microbiol.">
        <title>The Global Catalogue of Microorganisms (GCM) 10K type strain sequencing project: providing services to taxonomists for standard genome sequencing and annotation.</title>
        <authorList>
            <consortium name="The Broad Institute Genomics Platform"/>
            <consortium name="The Broad Institute Genome Sequencing Center for Infectious Disease"/>
            <person name="Wu L."/>
            <person name="Ma J."/>
        </authorList>
    </citation>
    <scope>NUCLEOTIDE SEQUENCE [LARGE SCALE GENOMIC DNA]</scope>
    <source>
        <strain evidence="3">CCM 8932</strain>
    </source>
</reference>
<evidence type="ECO:0000313" key="2">
    <source>
        <dbReference type="EMBL" id="MFC6164555.1"/>
    </source>
</evidence>
<dbReference type="Pfam" id="PF01381">
    <property type="entry name" value="HTH_3"/>
    <property type="match status" value="1"/>
</dbReference>
<dbReference type="CDD" id="cd00093">
    <property type="entry name" value="HTH_XRE"/>
    <property type="match status" value="1"/>
</dbReference>
<dbReference type="Proteomes" id="UP001596253">
    <property type="component" value="Unassembled WGS sequence"/>
</dbReference>
<dbReference type="InterPro" id="IPR001387">
    <property type="entry name" value="Cro/C1-type_HTH"/>
</dbReference>
<keyword evidence="3" id="KW-1185">Reference proteome</keyword>
<gene>
    <name evidence="2" type="ORF">ACFP3T_07730</name>
</gene>